<name>A0AA41YWQ9_9HYPH</name>
<evidence type="ECO:0008006" key="3">
    <source>
        <dbReference type="Google" id="ProtNLM"/>
    </source>
</evidence>
<organism evidence="1 2">
    <name type="scientific">Lichenifustis flavocetrariae</name>
    <dbReference type="NCBI Taxonomy" id="2949735"/>
    <lineage>
        <taxon>Bacteria</taxon>
        <taxon>Pseudomonadati</taxon>
        <taxon>Pseudomonadota</taxon>
        <taxon>Alphaproteobacteria</taxon>
        <taxon>Hyphomicrobiales</taxon>
        <taxon>Lichenihabitantaceae</taxon>
        <taxon>Lichenifustis</taxon>
    </lineage>
</organism>
<protein>
    <recommendedName>
        <fullName evidence="3">General secretion pathway protein GspM</fullName>
    </recommendedName>
</protein>
<dbReference type="AlphaFoldDB" id="A0AA41YWQ9"/>
<dbReference type="RefSeq" id="WP_282585081.1">
    <property type="nucleotide sequence ID" value="NZ_JAMOIM010000006.1"/>
</dbReference>
<accession>A0AA41YWQ9</accession>
<proteinExistence type="predicted"/>
<evidence type="ECO:0000313" key="2">
    <source>
        <dbReference type="Proteomes" id="UP001165667"/>
    </source>
</evidence>
<dbReference type="Proteomes" id="UP001165667">
    <property type="component" value="Unassembled WGS sequence"/>
</dbReference>
<sequence>MPASPLMQRAAAVGLLAGLVLVTGTIAWTSIDSYADGQGEITEKRLELQSLRDLAEARTTFARLLPKSGKGALILPSTGNAQEALAAAVAHAADGQQVLIDGVTPLPQDTALATASVQLRGTQSGVYAFLKSVEQQVPYLVVPRLEITPFRAADPDHNKPLIVSAEIRVAALVAPAPPARPGTTAPPAEPVP</sequence>
<dbReference type="EMBL" id="JAMOIM010000006">
    <property type="protein sequence ID" value="MCW6508715.1"/>
    <property type="molecule type" value="Genomic_DNA"/>
</dbReference>
<keyword evidence="2" id="KW-1185">Reference proteome</keyword>
<comment type="caution">
    <text evidence="1">The sequence shown here is derived from an EMBL/GenBank/DDBJ whole genome shotgun (WGS) entry which is preliminary data.</text>
</comment>
<reference evidence="1" key="1">
    <citation type="submission" date="2022-05" db="EMBL/GenBank/DDBJ databases">
        <authorList>
            <person name="Pankratov T."/>
        </authorList>
    </citation>
    <scope>NUCLEOTIDE SEQUENCE</scope>
    <source>
        <strain evidence="1">BP6-180914</strain>
    </source>
</reference>
<evidence type="ECO:0000313" key="1">
    <source>
        <dbReference type="EMBL" id="MCW6508715.1"/>
    </source>
</evidence>
<gene>
    <name evidence="1" type="ORF">M8523_11870</name>
</gene>